<accession>A0A4Z1HUK8</accession>
<dbReference type="EMBL" id="PQXN01000133">
    <property type="protein sequence ID" value="TGO52869.1"/>
    <property type="molecule type" value="Genomic_DNA"/>
</dbReference>
<organism evidence="2 3">
    <name type="scientific">Botryotinia convoluta</name>
    <dbReference type="NCBI Taxonomy" id="54673"/>
    <lineage>
        <taxon>Eukaryota</taxon>
        <taxon>Fungi</taxon>
        <taxon>Dikarya</taxon>
        <taxon>Ascomycota</taxon>
        <taxon>Pezizomycotina</taxon>
        <taxon>Leotiomycetes</taxon>
        <taxon>Helotiales</taxon>
        <taxon>Sclerotiniaceae</taxon>
        <taxon>Botryotinia</taxon>
    </lineage>
</organism>
<evidence type="ECO:0000256" key="1">
    <source>
        <dbReference type="SAM" id="MobiDB-lite"/>
    </source>
</evidence>
<keyword evidence="3" id="KW-1185">Reference proteome</keyword>
<proteinExistence type="predicted"/>
<evidence type="ECO:0000313" key="2">
    <source>
        <dbReference type="EMBL" id="TGO52869.1"/>
    </source>
</evidence>
<feature type="compositionally biased region" description="Pro residues" evidence="1">
    <location>
        <begin position="22"/>
        <end position="31"/>
    </location>
</feature>
<evidence type="ECO:0000313" key="3">
    <source>
        <dbReference type="Proteomes" id="UP000297527"/>
    </source>
</evidence>
<comment type="caution">
    <text evidence="2">The sequence shown here is derived from an EMBL/GenBank/DDBJ whole genome shotgun (WGS) entry which is preliminary data.</text>
</comment>
<sequence length="65" mass="7139">MSPSKVFNDTPVNYADVQPSGNPKPFPPGEQPPKAKMPIFEFTITAKRGIDVFPDAKVHLNEQAT</sequence>
<dbReference type="AlphaFoldDB" id="A0A4Z1HUK8"/>
<feature type="region of interest" description="Disordered" evidence="1">
    <location>
        <begin position="1"/>
        <end position="36"/>
    </location>
</feature>
<gene>
    <name evidence="2" type="ORF">BCON_0133g00140</name>
</gene>
<reference evidence="2 3" key="1">
    <citation type="submission" date="2017-12" db="EMBL/GenBank/DDBJ databases">
        <title>Comparative genomics of Botrytis spp.</title>
        <authorList>
            <person name="Valero-Jimenez C.A."/>
            <person name="Tapia P."/>
            <person name="Veloso J."/>
            <person name="Silva-Moreno E."/>
            <person name="Staats M."/>
            <person name="Valdes J.H."/>
            <person name="Van Kan J.A.L."/>
        </authorList>
    </citation>
    <scope>NUCLEOTIDE SEQUENCE [LARGE SCALE GENOMIC DNA]</scope>
    <source>
        <strain evidence="2 3">MUCL11595</strain>
    </source>
</reference>
<protein>
    <submittedName>
        <fullName evidence="2">Uncharacterized protein</fullName>
    </submittedName>
</protein>
<dbReference type="Proteomes" id="UP000297527">
    <property type="component" value="Unassembled WGS sequence"/>
</dbReference>
<name>A0A4Z1HUK8_9HELO</name>
<feature type="compositionally biased region" description="Polar residues" evidence="1">
    <location>
        <begin position="1"/>
        <end position="11"/>
    </location>
</feature>